<dbReference type="AlphaFoldDB" id="A0A8H3FAF9"/>
<gene>
    <name evidence="1" type="ORF">GOMPHAMPRED_001668</name>
</gene>
<evidence type="ECO:0000313" key="1">
    <source>
        <dbReference type="EMBL" id="CAF9919067.1"/>
    </source>
</evidence>
<reference evidence="1" key="1">
    <citation type="submission" date="2021-03" db="EMBL/GenBank/DDBJ databases">
        <authorList>
            <person name="Tagirdzhanova G."/>
        </authorList>
    </citation>
    <scope>NUCLEOTIDE SEQUENCE</scope>
</reference>
<comment type="caution">
    <text evidence="1">The sequence shown here is derived from an EMBL/GenBank/DDBJ whole genome shotgun (WGS) entry which is preliminary data.</text>
</comment>
<protein>
    <submittedName>
        <fullName evidence="1">Uncharacterized protein</fullName>
    </submittedName>
</protein>
<dbReference type="Proteomes" id="UP000664169">
    <property type="component" value="Unassembled WGS sequence"/>
</dbReference>
<sequence length="346" mass="40187">MSAVVPIQDLDQRFRELGWRYQLKIRAEQQALLIDLQNTAKRISHSLAKLTDLKTFRLNTFGPRHHQAMRPLFIVEAQQSWYCYNSTCSVESFNMVCLHVFNALLTSLSASHGLNAIALPLERLRIFTTDFVDFDQEFLNTLWTRPTILQNVKEVRLQSYSRDRLISILDQNQVIWDNEKHGIFFHQLLSNLPNLQTLDLYVHARPQLRMQTILMDRIWPKLRELDLADIEISFAVFREFLSLHAEGLRYIRLGGINLEADNNLQYIWIELFKFIKDSLKLDEISLLPGYFTERTDVNFNSQAELKLDCGGNITVDDIARYLVCELKPAATLEGSVIRDGILQSLT</sequence>
<name>A0A8H3FAF9_9LECA</name>
<proteinExistence type="predicted"/>
<evidence type="ECO:0000313" key="2">
    <source>
        <dbReference type="Proteomes" id="UP000664169"/>
    </source>
</evidence>
<dbReference type="Gene3D" id="3.80.10.10">
    <property type="entry name" value="Ribonuclease Inhibitor"/>
    <property type="match status" value="1"/>
</dbReference>
<organism evidence="1 2">
    <name type="scientific">Gomphillus americanus</name>
    <dbReference type="NCBI Taxonomy" id="1940652"/>
    <lineage>
        <taxon>Eukaryota</taxon>
        <taxon>Fungi</taxon>
        <taxon>Dikarya</taxon>
        <taxon>Ascomycota</taxon>
        <taxon>Pezizomycotina</taxon>
        <taxon>Lecanoromycetes</taxon>
        <taxon>OSLEUM clade</taxon>
        <taxon>Ostropomycetidae</taxon>
        <taxon>Ostropales</taxon>
        <taxon>Graphidaceae</taxon>
        <taxon>Gomphilloideae</taxon>
        <taxon>Gomphillus</taxon>
    </lineage>
</organism>
<dbReference type="EMBL" id="CAJPDQ010000014">
    <property type="protein sequence ID" value="CAF9919067.1"/>
    <property type="molecule type" value="Genomic_DNA"/>
</dbReference>
<dbReference type="InterPro" id="IPR032675">
    <property type="entry name" value="LRR_dom_sf"/>
</dbReference>
<keyword evidence="2" id="KW-1185">Reference proteome</keyword>
<accession>A0A8H3FAF9</accession>